<dbReference type="InterPro" id="IPR001849">
    <property type="entry name" value="PH_domain"/>
</dbReference>
<dbReference type="CDD" id="cd06093">
    <property type="entry name" value="PX_domain"/>
    <property type="match status" value="1"/>
</dbReference>
<evidence type="ECO:0000259" key="4">
    <source>
        <dbReference type="PROSITE" id="PS50195"/>
    </source>
</evidence>
<dbReference type="InterPro" id="IPR009038">
    <property type="entry name" value="GOLD_dom"/>
</dbReference>
<feature type="compositionally biased region" description="Polar residues" evidence="1">
    <location>
        <begin position="270"/>
        <end position="289"/>
    </location>
</feature>
<dbReference type="Gene3D" id="3.30.1520.10">
    <property type="entry name" value="Phox-like domain"/>
    <property type="match status" value="1"/>
</dbReference>
<dbReference type="Pfam" id="PF00787">
    <property type="entry name" value="PX"/>
    <property type="match status" value="1"/>
</dbReference>
<dbReference type="PANTHER" id="PTHR23324:SF83">
    <property type="entry name" value="SEC14-LIKE PROTEIN 2"/>
    <property type="match status" value="1"/>
</dbReference>
<evidence type="ECO:0000259" key="5">
    <source>
        <dbReference type="PROSITE" id="PS50866"/>
    </source>
</evidence>
<feature type="region of interest" description="Disordered" evidence="1">
    <location>
        <begin position="445"/>
        <end position="521"/>
    </location>
</feature>
<sequence>MENSGMARSNGLETSTFSRLPKKPLLSCVVDGVAMQKLPSPKKKALDPLRYIPSERTSFFCVFTVLARFEEHDGEVRVQRTYPQFLKLHAKIHKMFPRSTLPKHVPSVSKKRHDDEYLQEKRTEMNEYLKQLMDVPEIRLCRILREFVEDTQVSDDSDDDDELPSKALEGLPGTIVTVRAGQSFSVSLNMQHTGDVASWQFKTKKHNIGFSASFNALSVRVYSREESSVKPVKGSFKCTEPGTLTLNWDNTYTWSKAKVLVYWAELESTQPKPSTNTQGKAKSGDTSSLMDGRRAGYIAQSRNPVLYPRQIVNSSLSLITKPFISSGKSNQAGFKSGLLIVERQIKFRGRRWYRKWFTLDMHKGILRYYDSEAAARKGLSLAKLNLSRKNACLAITSSNEAAPTPYLFMVRARKRCWKMCASTRSEYHEWEHAISTAILAAQVKRRRDQADPVDPNELATRTNPEEPHEDDSEDSDDDEGKDDEESEEVDSDHSPCVEVPPNLVSIFPDSESPSRPEEWKESNKHITLVIKKALMLLGLNGFVYSLRSSDLFVLIPMLVAMNGLLLVYYYEQSTSTTPTKDKEV</sequence>
<feature type="transmembrane region" description="Helical" evidence="2">
    <location>
        <begin position="551"/>
        <end position="570"/>
    </location>
</feature>
<feature type="region of interest" description="Disordered" evidence="1">
    <location>
        <begin position="270"/>
        <end position="290"/>
    </location>
</feature>
<dbReference type="Gene3D" id="2.60.120.680">
    <property type="entry name" value="GOLD domain"/>
    <property type="match status" value="1"/>
</dbReference>
<feature type="domain" description="PH" evidence="3">
    <location>
        <begin position="332"/>
        <end position="439"/>
    </location>
</feature>
<dbReference type="PROSITE" id="PS50866">
    <property type="entry name" value="GOLD"/>
    <property type="match status" value="1"/>
</dbReference>
<feature type="domain" description="GOLD" evidence="5">
    <location>
        <begin position="144"/>
        <end position="266"/>
    </location>
</feature>
<dbReference type="PROSITE" id="PS50003">
    <property type="entry name" value="PH_DOMAIN"/>
    <property type="match status" value="1"/>
</dbReference>
<dbReference type="SMART" id="SM00312">
    <property type="entry name" value="PX"/>
    <property type="match status" value="1"/>
</dbReference>
<evidence type="ECO:0000259" key="3">
    <source>
        <dbReference type="PROSITE" id="PS50003"/>
    </source>
</evidence>
<dbReference type="SUPFAM" id="SSF101576">
    <property type="entry name" value="Supernatant protein factor (SPF), C-terminal domain"/>
    <property type="match status" value="1"/>
</dbReference>
<evidence type="ECO:0000256" key="2">
    <source>
        <dbReference type="SAM" id="Phobius"/>
    </source>
</evidence>
<proteinExistence type="predicted"/>
<protein>
    <recommendedName>
        <fullName evidence="8">PX domain-containing protein</fullName>
    </recommendedName>
</protein>
<keyword evidence="7" id="KW-1185">Reference proteome</keyword>
<comment type="caution">
    <text evidence="6">The sequence shown here is derived from an EMBL/GenBank/DDBJ whole genome shotgun (WGS) entry which is preliminary data.</text>
</comment>
<reference evidence="6" key="1">
    <citation type="submission" date="2019-03" db="EMBL/GenBank/DDBJ databases">
        <title>Long read genome sequence of the mycoparasitic Pythium oligandrum ATCC 38472 isolated from sugarbeet rhizosphere.</title>
        <authorList>
            <person name="Gaulin E."/>
        </authorList>
    </citation>
    <scope>NUCLEOTIDE SEQUENCE</scope>
    <source>
        <strain evidence="6">ATCC 38472_TT</strain>
    </source>
</reference>
<dbReference type="GO" id="GO:0035091">
    <property type="term" value="F:phosphatidylinositol binding"/>
    <property type="evidence" value="ECO:0007669"/>
    <property type="project" value="InterPro"/>
</dbReference>
<keyword evidence="2" id="KW-0472">Membrane</keyword>
<feature type="compositionally biased region" description="Acidic residues" evidence="1">
    <location>
        <begin position="467"/>
        <end position="490"/>
    </location>
</feature>
<dbReference type="PROSITE" id="PS50195">
    <property type="entry name" value="PX"/>
    <property type="match status" value="1"/>
</dbReference>
<dbReference type="SUPFAM" id="SSF64268">
    <property type="entry name" value="PX domain"/>
    <property type="match status" value="1"/>
</dbReference>
<organism evidence="6 7">
    <name type="scientific">Pythium oligandrum</name>
    <name type="common">Mycoparasitic fungus</name>
    <dbReference type="NCBI Taxonomy" id="41045"/>
    <lineage>
        <taxon>Eukaryota</taxon>
        <taxon>Sar</taxon>
        <taxon>Stramenopiles</taxon>
        <taxon>Oomycota</taxon>
        <taxon>Peronosporomycetes</taxon>
        <taxon>Pythiales</taxon>
        <taxon>Pythiaceae</taxon>
        <taxon>Pythium</taxon>
    </lineage>
</organism>
<dbReference type="InterPro" id="IPR051064">
    <property type="entry name" value="SEC14/CRAL-TRIO_domain"/>
</dbReference>
<feature type="compositionally biased region" description="Basic and acidic residues" evidence="1">
    <location>
        <begin position="512"/>
        <end position="521"/>
    </location>
</feature>
<evidence type="ECO:0000256" key="1">
    <source>
        <dbReference type="SAM" id="MobiDB-lite"/>
    </source>
</evidence>
<dbReference type="PANTHER" id="PTHR23324">
    <property type="entry name" value="SEC14 RELATED PROTEIN"/>
    <property type="match status" value="1"/>
</dbReference>
<dbReference type="GO" id="GO:0005737">
    <property type="term" value="C:cytoplasm"/>
    <property type="evidence" value="ECO:0007669"/>
    <property type="project" value="TreeGrafter"/>
</dbReference>
<dbReference type="SUPFAM" id="SSF50729">
    <property type="entry name" value="PH domain-like"/>
    <property type="match status" value="1"/>
</dbReference>
<keyword evidence="2" id="KW-1133">Transmembrane helix</keyword>
<evidence type="ECO:0000313" key="6">
    <source>
        <dbReference type="EMBL" id="TMW64366.1"/>
    </source>
</evidence>
<dbReference type="EMBL" id="SPLM01000040">
    <property type="protein sequence ID" value="TMW64366.1"/>
    <property type="molecule type" value="Genomic_DNA"/>
</dbReference>
<accession>A0A8K1FIZ2</accession>
<dbReference type="Gene3D" id="2.30.29.30">
    <property type="entry name" value="Pleckstrin-homology domain (PH domain)/Phosphotyrosine-binding domain (PTB)"/>
    <property type="match status" value="1"/>
</dbReference>
<evidence type="ECO:0008006" key="8">
    <source>
        <dbReference type="Google" id="ProtNLM"/>
    </source>
</evidence>
<dbReference type="AlphaFoldDB" id="A0A8K1FIZ2"/>
<dbReference type="InterPro" id="IPR001683">
    <property type="entry name" value="PX_dom"/>
</dbReference>
<feature type="domain" description="PX" evidence="4">
    <location>
        <begin position="41"/>
        <end position="155"/>
    </location>
</feature>
<gene>
    <name evidence="6" type="ORF">Poli38472_012988</name>
</gene>
<dbReference type="SMART" id="SM00233">
    <property type="entry name" value="PH"/>
    <property type="match status" value="1"/>
</dbReference>
<dbReference type="Proteomes" id="UP000794436">
    <property type="component" value="Unassembled WGS sequence"/>
</dbReference>
<dbReference type="InterPro" id="IPR036598">
    <property type="entry name" value="GOLD_dom_sf"/>
</dbReference>
<dbReference type="InterPro" id="IPR011993">
    <property type="entry name" value="PH-like_dom_sf"/>
</dbReference>
<keyword evidence="2" id="KW-0812">Transmembrane</keyword>
<dbReference type="OrthoDB" id="1434354at2759"/>
<name>A0A8K1FIZ2_PYTOL</name>
<dbReference type="Pfam" id="PF00169">
    <property type="entry name" value="PH"/>
    <property type="match status" value="1"/>
</dbReference>
<evidence type="ECO:0000313" key="7">
    <source>
        <dbReference type="Proteomes" id="UP000794436"/>
    </source>
</evidence>
<dbReference type="InterPro" id="IPR036871">
    <property type="entry name" value="PX_dom_sf"/>
</dbReference>